<feature type="transmembrane region" description="Helical" evidence="6">
    <location>
        <begin position="223"/>
        <end position="241"/>
    </location>
</feature>
<keyword evidence="3 6" id="KW-1133">Transmembrane helix</keyword>
<dbReference type="AlphaFoldDB" id="A0A0C3PE41"/>
<reference evidence="8" key="2">
    <citation type="submission" date="2015-01" db="EMBL/GenBank/DDBJ databases">
        <title>Evolutionary Origins and Diversification of the Mycorrhizal Mutualists.</title>
        <authorList>
            <consortium name="DOE Joint Genome Institute"/>
            <consortium name="Mycorrhizal Genomics Consortium"/>
            <person name="Kohler A."/>
            <person name="Kuo A."/>
            <person name="Nagy L.G."/>
            <person name="Floudas D."/>
            <person name="Copeland A."/>
            <person name="Barry K.W."/>
            <person name="Cichocki N."/>
            <person name="Veneault-Fourrey C."/>
            <person name="LaButti K."/>
            <person name="Lindquist E.A."/>
            <person name="Lipzen A."/>
            <person name="Lundell T."/>
            <person name="Morin E."/>
            <person name="Murat C."/>
            <person name="Riley R."/>
            <person name="Ohm R."/>
            <person name="Sun H."/>
            <person name="Tunlid A."/>
            <person name="Henrissat B."/>
            <person name="Grigoriev I.V."/>
            <person name="Hibbett D.S."/>
            <person name="Martin F."/>
        </authorList>
    </citation>
    <scope>NUCLEOTIDE SEQUENCE [LARGE SCALE GENOMIC DNA]</scope>
    <source>
        <strain evidence="8">Marx 270</strain>
    </source>
</reference>
<dbReference type="EMBL" id="KN831963">
    <property type="protein sequence ID" value="KIO06431.1"/>
    <property type="molecule type" value="Genomic_DNA"/>
</dbReference>
<feature type="transmembrane region" description="Helical" evidence="6">
    <location>
        <begin position="161"/>
        <end position="180"/>
    </location>
</feature>
<dbReference type="GO" id="GO:0016236">
    <property type="term" value="P:macroautophagy"/>
    <property type="evidence" value="ECO:0007669"/>
    <property type="project" value="TreeGrafter"/>
</dbReference>
<evidence type="ECO:0000256" key="6">
    <source>
        <dbReference type="SAM" id="Phobius"/>
    </source>
</evidence>
<dbReference type="PANTHER" id="PTHR21389:SF0">
    <property type="entry name" value="ETOPOSIDE-INDUCED PROTEIN 2.4 HOMOLOG"/>
    <property type="match status" value="1"/>
</dbReference>
<feature type="region of interest" description="Disordered" evidence="5">
    <location>
        <begin position="321"/>
        <end position="378"/>
    </location>
</feature>
<dbReference type="OrthoDB" id="266518at2759"/>
<dbReference type="GO" id="GO:0005783">
    <property type="term" value="C:endoplasmic reticulum"/>
    <property type="evidence" value="ECO:0007669"/>
    <property type="project" value="TreeGrafter"/>
</dbReference>
<feature type="transmembrane region" description="Helical" evidence="6">
    <location>
        <begin position="70"/>
        <end position="91"/>
    </location>
</feature>
<dbReference type="InParanoid" id="A0A0C3PE41"/>
<sequence>MSRQVPYEYDMRHMQSSSRAAYPSFLSFHETIWIHTKCLLKGLLDAFRWDLVITTATSDPEIRSNILKSLLLNSLSLASIYAFDLLLQPLVHDHPSWLRRNVGWCYQVLWLLPVVGVSFYLNSSWCNTIAKRTFVLQYGNRAVQPRHVTYTGMLNALATSAYRTVMVLTSVIVSFGLGAIPRAGPLISFAFMCWIDAYYCFEFVWVARGLSLASRVRHLEERWAYYFAFGFPSAAICTWGSGLANAALFSLLFPAYIIMAMTARPAPQDPYNPLPSADVVRYPSPLIPIRLRIFAIVIWLNDIIVQILSITGSAGQITRHHRALSHSSEKAEEGTGVEPPRLTNNVSGRSVRRNEFRSPVERTREHRKEPSMDRRKRG</sequence>
<keyword evidence="2 6" id="KW-0812">Transmembrane</keyword>
<feature type="transmembrane region" description="Helical" evidence="6">
    <location>
        <begin position="103"/>
        <end position="122"/>
    </location>
</feature>
<feature type="transmembrane region" description="Helical" evidence="6">
    <location>
        <begin position="186"/>
        <end position="211"/>
    </location>
</feature>
<evidence type="ECO:0000256" key="2">
    <source>
        <dbReference type="ARBA" id="ARBA00022692"/>
    </source>
</evidence>
<evidence type="ECO:0000256" key="3">
    <source>
        <dbReference type="ARBA" id="ARBA00022989"/>
    </source>
</evidence>
<dbReference type="HOGENOM" id="CLU_046461_0_0_1"/>
<evidence type="ECO:0000256" key="4">
    <source>
        <dbReference type="ARBA" id="ARBA00023136"/>
    </source>
</evidence>
<dbReference type="Proteomes" id="UP000054217">
    <property type="component" value="Unassembled WGS sequence"/>
</dbReference>
<organism evidence="7 8">
    <name type="scientific">Pisolithus tinctorius Marx 270</name>
    <dbReference type="NCBI Taxonomy" id="870435"/>
    <lineage>
        <taxon>Eukaryota</taxon>
        <taxon>Fungi</taxon>
        <taxon>Dikarya</taxon>
        <taxon>Basidiomycota</taxon>
        <taxon>Agaricomycotina</taxon>
        <taxon>Agaricomycetes</taxon>
        <taxon>Agaricomycetidae</taxon>
        <taxon>Boletales</taxon>
        <taxon>Sclerodermatineae</taxon>
        <taxon>Pisolithaceae</taxon>
        <taxon>Pisolithus</taxon>
    </lineage>
</organism>
<protein>
    <submittedName>
        <fullName evidence="7">Uncharacterized protein</fullName>
    </submittedName>
</protein>
<dbReference type="Pfam" id="PF07264">
    <property type="entry name" value="EI24"/>
    <property type="match status" value="1"/>
</dbReference>
<accession>A0A0C3PE41</accession>
<dbReference type="PANTHER" id="PTHR21389">
    <property type="entry name" value="P53 INDUCED PROTEIN"/>
    <property type="match status" value="1"/>
</dbReference>
<proteinExistence type="predicted"/>
<dbReference type="STRING" id="870435.A0A0C3PE41"/>
<dbReference type="GO" id="GO:0016020">
    <property type="term" value="C:membrane"/>
    <property type="evidence" value="ECO:0007669"/>
    <property type="project" value="UniProtKB-SubCell"/>
</dbReference>
<feature type="compositionally biased region" description="Basic and acidic residues" evidence="5">
    <location>
        <begin position="352"/>
        <end position="378"/>
    </location>
</feature>
<reference evidence="7 8" key="1">
    <citation type="submission" date="2014-04" db="EMBL/GenBank/DDBJ databases">
        <authorList>
            <consortium name="DOE Joint Genome Institute"/>
            <person name="Kuo A."/>
            <person name="Kohler A."/>
            <person name="Costa M.D."/>
            <person name="Nagy L.G."/>
            <person name="Floudas D."/>
            <person name="Copeland A."/>
            <person name="Barry K.W."/>
            <person name="Cichocki N."/>
            <person name="Veneault-Fourrey C."/>
            <person name="LaButti K."/>
            <person name="Lindquist E.A."/>
            <person name="Lipzen A."/>
            <person name="Lundell T."/>
            <person name="Morin E."/>
            <person name="Murat C."/>
            <person name="Sun H."/>
            <person name="Tunlid A."/>
            <person name="Henrissat B."/>
            <person name="Grigoriev I.V."/>
            <person name="Hibbett D.S."/>
            <person name="Martin F."/>
            <person name="Nordberg H.P."/>
            <person name="Cantor M.N."/>
            <person name="Hua S.X."/>
        </authorList>
    </citation>
    <scope>NUCLEOTIDE SEQUENCE [LARGE SCALE GENOMIC DNA]</scope>
    <source>
        <strain evidence="7 8">Marx 270</strain>
    </source>
</reference>
<keyword evidence="8" id="KW-1185">Reference proteome</keyword>
<gene>
    <name evidence="7" type="ORF">M404DRAFT_999086</name>
</gene>
<evidence type="ECO:0000313" key="7">
    <source>
        <dbReference type="EMBL" id="KIO06431.1"/>
    </source>
</evidence>
<dbReference type="InterPro" id="IPR059112">
    <property type="entry name" value="CysZ/EI24"/>
</dbReference>
<evidence type="ECO:0000256" key="5">
    <source>
        <dbReference type="SAM" id="MobiDB-lite"/>
    </source>
</evidence>
<comment type="subcellular location">
    <subcellularLocation>
        <location evidence="1">Membrane</location>
        <topology evidence="1">Multi-pass membrane protein</topology>
    </subcellularLocation>
</comment>
<evidence type="ECO:0000256" key="1">
    <source>
        <dbReference type="ARBA" id="ARBA00004141"/>
    </source>
</evidence>
<keyword evidence="4 6" id="KW-0472">Membrane</keyword>
<name>A0A0C3PE41_PISTI</name>
<evidence type="ECO:0000313" key="8">
    <source>
        <dbReference type="Proteomes" id="UP000054217"/>
    </source>
</evidence>